<dbReference type="EMBL" id="CM037160">
    <property type="protein sequence ID" value="KAH7841590.1"/>
    <property type="molecule type" value="Genomic_DNA"/>
</dbReference>
<gene>
    <name evidence="1" type="ORF">Vadar_031832</name>
</gene>
<proteinExistence type="predicted"/>
<reference evidence="1 2" key="1">
    <citation type="journal article" date="2021" name="Hortic Res">
        <title>High-quality reference genome and annotation aids understanding of berry development for evergreen blueberry (Vaccinium darrowii).</title>
        <authorList>
            <person name="Yu J."/>
            <person name="Hulse-Kemp A.M."/>
            <person name="Babiker E."/>
            <person name="Staton M."/>
        </authorList>
    </citation>
    <scope>NUCLEOTIDE SEQUENCE [LARGE SCALE GENOMIC DNA]</scope>
    <source>
        <strain evidence="2">cv. NJ 8807/NJ 8810</strain>
        <tissue evidence="1">Young leaf</tissue>
    </source>
</reference>
<accession>A0ACB7XLA5</accession>
<keyword evidence="2" id="KW-1185">Reference proteome</keyword>
<dbReference type="Proteomes" id="UP000828048">
    <property type="component" value="Chromosome 10"/>
</dbReference>
<organism evidence="1 2">
    <name type="scientific">Vaccinium darrowii</name>
    <dbReference type="NCBI Taxonomy" id="229202"/>
    <lineage>
        <taxon>Eukaryota</taxon>
        <taxon>Viridiplantae</taxon>
        <taxon>Streptophyta</taxon>
        <taxon>Embryophyta</taxon>
        <taxon>Tracheophyta</taxon>
        <taxon>Spermatophyta</taxon>
        <taxon>Magnoliopsida</taxon>
        <taxon>eudicotyledons</taxon>
        <taxon>Gunneridae</taxon>
        <taxon>Pentapetalae</taxon>
        <taxon>asterids</taxon>
        <taxon>Ericales</taxon>
        <taxon>Ericaceae</taxon>
        <taxon>Vaccinioideae</taxon>
        <taxon>Vaccinieae</taxon>
        <taxon>Vaccinium</taxon>
    </lineage>
</organism>
<evidence type="ECO:0000313" key="2">
    <source>
        <dbReference type="Proteomes" id="UP000828048"/>
    </source>
</evidence>
<comment type="caution">
    <text evidence="1">The sequence shown here is derived from an EMBL/GenBank/DDBJ whole genome shotgun (WGS) entry which is preliminary data.</text>
</comment>
<name>A0ACB7XLA5_9ERIC</name>
<sequence>MENRPTMLGPKGLIKKHEFVRTIIQCLYCLGYKKSAVSLELESSSSCKSMDFGLLESHILSRNWHACIDVLYGLDELTEEIRASALLLTCRQSLLECLIHGDDSSTLSAQRKQISALYLGREKVHKLGFGLLSLKEMGLGKVDDAVIIESRKILLSEMEKLLSTSFNASRKKIGISCGNGC</sequence>
<protein>
    <submittedName>
        <fullName evidence="1">Uncharacterized protein</fullName>
    </submittedName>
</protein>
<evidence type="ECO:0000313" key="1">
    <source>
        <dbReference type="EMBL" id="KAH7841590.1"/>
    </source>
</evidence>